<dbReference type="InterPro" id="IPR002225">
    <property type="entry name" value="3Beta_OHSteriod_DH/Estase"/>
</dbReference>
<dbReference type="EMBL" id="UYRT01001168">
    <property type="protein sequence ID" value="VDK29302.1"/>
    <property type="molecule type" value="Genomic_DNA"/>
</dbReference>
<accession>A0A183CX70</accession>
<organism evidence="4">
    <name type="scientific">Gongylonema pulchrum</name>
    <dbReference type="NCBI Taxonomy" id="637853"/>
    <lineage>
        <taxon>Eukaryota</taxon>
        <taxon>Metazoa</taxon>
        <taxon>Ecdysozoa</taxon>
        <taxon>Nematoda</taxon>
        <taxon>Chromadorea</taxon>
        <taxon>Rhabditida</taxon>
        <taxon>Spirurina</taxon>
        <taxon>Spiruromorpha</taxon>
        <taxon>Spiruroidea</taxon>
        <taxon>Gongylonematidae</taxon>
        <taxon>Gongylonema</taxon>
    </lineage>
</organism>
<dbReference type="GO" id="GO:0016616">
    <property type="term" value="F:oxidoreductase activity, acting on the CH-OH group of donors, NAD or NADP as acceptor"/>
    <property type="evidence" value="ECO:0007669"/>
    <property type="project" value="InterPro"/>
</dbReference>
<name>A0A183CX70_9BILA</name>
<evidence type="ECO:0000313" key="4">
    <source>
        <dbReference type="WBParaSite" id="GPUH_0000106101-mRNA-1"/>
    </source>
</evidence>
<dbReference type="AlphaFoldDB" id="A0A183CX70"/>
<reference evidence="4" key="1">
    <citation type="submission" date="2016-06" db="UniProtKB">
        <authorList>
            <consortium name="WormBaseParasite"/>
        </authorList>
    </citation>
    <scope>IDENTIFICATION</scope>
</reference>
<dbReference type="Proteomes" id="UP000271098">
    <property type="component" value="Unassembled WGS sequence"/>
</dbReference>
<feature type="domain" description="3-beta hydroxysteroid dehydrogenase/isomerase" evidence="1">
    <location>
        <begin position="7"/>
        <end position="98"/>
    </location>
</feature>
<evidence type="ECO:0000259" key="1">
    <source>
        <dbReference type="Pfam" id="PF01073"/>
    </source>
</evidence>
<proteinExistence type="predicted"/>
<evidence type="ECO:0000313" key="3">
    <source>
        <dbReference type="Proteomes" id="UP000271098"/>
    </source>
</evidence>
<gene>
    <name evidence="2" type="ORF">GPUH_LOCUS1061</name>
</gene>
<keyword evidence="3" id="KW-1185">Reference proteome</keyword>
<sequence length="102" mass="11524">MQNYIFTKNSGQLQALILRPTFIYGEGEKHLLGAALKLCSNYGGIPYLQDDNRGHHQYIYAGNMAAIMERGMTCLRENPARYSGEVVICMDSTLCKRFVDVE</sequence>
<dbReference type="GO" id="GO:0006694">
    <property type="term" value="P:steroid biosynthetic process"/>
    <property type="evidence" value="ECO:0007669"/>
    <property type="project" value="InterPro"/>
</dbReference>
<protein>
    <submittedName>
        <fullName evidence="4">3Beta_HSD domain-containing protein</fullName>
    </submittedName>
</protein>
<dbReference type="Pfam" id="PF01073">
    <property type="entry name" value="3Beta_HSD"/>
    <property type="match status" value="1"/>
</dbReference>
<dbReference type="WBParaSite" id="GPUH_0000106101-mRNA-1">
    <property type="protein sequence ID" value="GPUH_0000106101-mRNA-1"/>
    <property type="gene ID" value="GPUH_0000106101"/>
</dbReference>
<reference evidence="2 3" key="2">
    <citation type="submission" date="2018-11" db="EMBL/GenBank/DDBJ databases">
        <authorList>
            <consortium name="Pathogen Informatics"/>
        </authorList>
    </citation>
    <scope>NUCLEOTIDE SEQUENCE [LARGE SCALE GENOMIC DNA]</scope>
</reference>
<dbReference type="OrthoDB" id="2735536at2759"/>
<evidence type="ECO:0000313" key="2">
    <source>
        <dbReference type="EMBL" id="VDK29302.1"/>
    </source>
</evidence>